<proteinExistence type="inferred from homology"/>
<evidence type="ECO:0000256" key="4">
    <source>
        <dbReference type="ARBA" id="ARBA00022603"/>
    </source>
</evidence>
<dbReference type="RefSeq" id="WP_073026190.1">
    <property type="nucleotide sequence ID" value="NZ_FQZS01000013.1"/>
</dbReference>
<dbReference type="PANTHER" id="PTHR10815:SF13">
    <property type="entry name" value="METHYLATED-DNA--PROTEIN-CYSTEINE METHYLTRANSFERASE"/>
    <property type="match status" value="1"/>
</dbReference>
<dbReference type="SUPFAM" id="SSF46767">
    <property type="entry name" value="Methylated DNA-protein cysteine methyltransferase, C-terminal domain"/>
    <property type="match status" value="1"/>
</dbReference>
<evidence type="ECO:0000256" key="9">
    <source>
        <dbReference type="HAMAP-Rule" id="MF_00772"/>
    </source>
</evidence>
<organism evidence="12 13">
    <name type="scientific">Lutispora thermophila DSM 19022</name>
    <dbReference type="NCBI Taxonomy" id="1122184"/>
    <lineage>
        <taxon>Bacteria</taxon>
        <taxon>Bacillati</taxon>
        <taxon>Bacillota</taxon>
        <taxon>Clostridia</taxon>
        <taxon>Lutisporales</taxon>
        <taxon>Lutisporaceae</taxon>
        <taxon>Lutispora</taxon>
    </lineage>
</organism>
<dbReference type="FunFam" id="1.10.10.10:FF:000214">
    <property type="entry name" value="Methylated-DNA--protein-cysteine methyltransferase"/>
    <property type="match status" value="1"/>
</dbReference>
<evidence type="ECO:0000256" key="5">
    <source>
        <dbReference type="ARBA" id="ARBA00022679"/>
    </source>
</evidence>
<dbReference type="InterPro" id="IPR036217">
    <property type="entry name" value="MethylDNA_cys_MeTrfase_DNAb"/>
</dbReference>
<evidence type="ECO:0000256" key="3">
    <source>
        <dbReference type="ARBA" id="ARBA00022490"/>
    </source>
</evidence>
<dbReference type="Gene3D" id="1.10.10.10">
    <property type="entry name" value="Winged helix-like DNA-binding domain superfamily/Winged helix DNA-binding domain"/>
    <property type="match status" value="1"/>
</dbReference>
<evidence type="ECO:0000256" key="6">
    <source>
        <dbReference type="ARBA" id="ARBA00022763"/>
    </source>
</evidence>
<dbReference type="HAMAP" id="MF_00772">
    <property type="entry name" value="OGT"/>
    <property type="match status" value="1"/>
</dbReference>
<dbReference type="InterPro" id="IPR001497">
    <property type="entry name" value="MethylDNA_cys_MeTrfase_AS"/>
</dbReference>
<dbReference type="EMBL" id="FQZS01000013">
    <property type="protein sequence ID" value="SHJ02202.1"/>
    <property type="molecule type" value="Genomic_DNA"/>
</dbReference>
<sequence>MYTSCMDSPIGRICLKSSGKGLMAMNFNKDEESPCECEEKEDEYIIQAKKELEEYFEGRLKTFTVKLDLQGTEFQKKVWNELLKIPYGELRTYAEIAESLGGKKYSRAVGTANKANPVPIIVPCHRVIRTGRMISNYSGGLDVQRKLFEIEGIEYRDIKYLR</sequence>
<comment type="similarity">
    <text evidence="2 9">Belongs to the MGMT family.</text>
</comment>
<dbReference type="InterPro" id="IPR036388">
    <property type="entry name" value="WH-like_DNA-bd_sf"/>
</dbReference>
<dbReference type="STRING" id="1122184.SAMN02745176_02144"/>
<dbReference type="InterPro" id="IPR036631">
    <property type="entry name" value="MGMT_N_sf"/>
</dbReference>
<evidence type="ECO:0000256" key="7">
    <source>
        <dbReference type="ARBA" id="ARBA00023204"/>
    </source>
</evidence>
<keyword evidence="6 9" id="KW-0227">DNA damage</keyword>
<dbReference type="EC" id="2.1.1.63" evidence="9"/>
<protein>
    <recommendedName>
        <fullName evidence="9">Methylated-DNA--protein-cysteine methyltransferase</fullName>
        <ecNumber evidence="9">2.1.1.63</ecNumber>
    </recommendedName>
    <alternativeName>
        <fullName evidence="9">6-O-methylguanine-DNA methyltransferase</fullName>
        <shortName evidence="9">MGMT</shortName>
    </alternativeName>
    <alternativeName>
        <fullName evidence="9">O-6-methylguanine-DNA-alkyltransferase</fullName>
    </alternativeName>
</protein>
<gene>
    <name evidence="12" type="ORF">SAMN02745176_02144</name>
</gene>
<comment type="catalytic activity">
    <reaction evidence="8 9">
        <text>a 6-O-methyl-2'-deoxyguanosine in DNA + L-cysteinyl-[protein] = S-methyl-L-cysteinyl-[protein] + a 2'-deoxyguanosine in DNA</text>
        <dbReference type="Rhea" id="RHEA:24000"/>
        <dbReference type="Rhea" id="RHEA-COMP:10131"/>
        <dbReference type="Rhea" id="RHEA-COMP:10132"/>
        <dbReference type="Rhea" id="RHEA-COMP:11367"/>
        <dbReference type="Rhea" id="RHEA-COMP:11368"/>
        <dbReference type="ChEBI" id="CHEBI:29950"/>
        <dbReference type="ChEBI" id="CHEBI:82612"/>
        <dbReference type="ChEBI" id="CHEBI:85445"/>
        <dbReference type="ChEBI" id="CHEBI:85448"/>
        <dbReference type="EC" id="2.1.1.63"/>
    </reaction>
</comment>
<reference evidence="12 13" key="1">
    <citation type="submission" date="2016-11" db="EMBL/GenBank/DDBJ databases">
        <authorList>
            <person name="Jaros S."/>
            <person name="Januszkiewicz K."/>
            <person name="Wedrychowicz H."/>
        </authorList>
    </citation>
    <scope>NUCLEOTIDE SEQUENCE [LARGE SCALE GENOMIC DNA]</scope>
    <source>
        <strain evidence="12 13">DSM 19022</strain>
    </source>
</reference>
<keyword evidence="5 9" id="KW-0808">Transferase</keyword>
<dbReference type="GO" id="GO:0003908">
    <property type="term" value="F:methylated-DNA-[protein]-cysteine S-methyltransferase activity"/>
    <property type="evidence" value="ECO:0007669"/>
    <property type="project" value="UniProtKB-UniRule"/>
</dbReference>
<keyword evidence="3 9" id="KW-0963">Cytoplasm</keyword>
<evidence type="ECO:0000313" key="12">
    <source>
        <dbReference type="EMBL" id="SHJ02202.1"/>
    </source>
</evidence>
<dbReference type="NCBIfam" id="TIGR00589">
    <property type="entry name" value="ogt"/>
    <property type="match status" value="1"/>
</dbReference>
<evidence type="ECO:0000256" key="1">
    <source>
        <dbReference type="ARBA" id="ARBA00001286"/>
    </source>
</evidence>
<evidence type="ECO:0000259" key="11">
    <source>
        <dbReference type="Pfam" id="PF02870"/>
    </source>
</evidence>
<dbReference type="PROSITE" id="PS00374">
    <property type="entry name" value="MGMT"/>
    <property type="match status" value="1"/>
</dbReference>
<dbReference type="Pfam" id="PF02870">
    <property type="entry name" value="Methyltransf_1N"/>
    <property type="match status" value="1"/>
</dbReference>
<keyword evidence="7 9" id="KW-0234">DNA repair</keyword>
<accession>A0A1M6FX18</accession>
<dbReference type="Pfam" id="PF01035">
    <property type="entry name" value="DNA_binding_1"/>
    <property type="match status" value="1"/>
</dbReference>
<feature type="active site" description="Nucleophile; methyl group acceptor" evidence="9">
    <location>
        <position position="124"/>
    </location>
</feature>
<evidence type="ECO:0000259" key="10">
    <source>
        <dbReference type="Pfam" id="PF01035"/>
    </source>
</evidence>
<dbReference type="SUPFAM" id="SSF53155">
    <property type="entry name" value="Methylated DNA-protein cysteine methyltransferase domain"/>
    <property type="match status" value="1"/>
</dbReference>
<dbReference type="PANTHER" id="PTHR10815">
    <property type="entry name" value="METHYLATED-DNA--PROTEIN-CYSTEINE METHYLTRANSFERASE"/>
    <property type="match status" value="1"/>
</dbReference>
<dbReference type="GO" id="GO:0006307">
    <property type="term" value="P:DNA alkylation repair"/>
    <property type="evidence" value="ECO:0007669"/>
    <property type="project" value="UniProtKB-UniRule"/>
</dbReference>
<dbReference type="InterPro" id="IPR014048">
    <property type="entry name" value="MethylDNA_cys_MeTrfase_DNA-bd"/>
</dbReference>
<evidence type="ECO:0000256" key="2">
    <source>
        <dbReference type="ARBA" id="ARBA00008711"/>
    </source>
</evidence>
<comment type="miscellaneous">
    <text evidence="9">This enzyme catalyzes only one turnover and therefore is not strictly catalytic. According to one definition, an enzyme is a biocatalyst that acts repeatedly and over many reaction cycles.</text>
</comment>
<evidence type="ECO:0000313" key="13">
    <source>
        <dbReference type="Proteomes" id="UP000184442"/>
    </source>
</evidence>
<dbReference type="GO" id="GO:0032259">
    <property type="term" value="P:methylation"/>
    <property type="evidence" value="ECO:0007669"/>
    <property type="project" value="UniProtKB-KW"/>
</dbReference>
<dbReference type="InterPro" id="IPR023546">
    <property type="entry name" value="MGMT"/>
</dbReference>
<dbReference type="Proteomes" id="UP000184442">
    <property type="component" value="Unassembled WGS sequence"/>
</dbReference>
<keyword evidence="13" id="KW-1185">Reference proteome</keyword>
<dbReference type="AlphaFoldDB" id="A0A1M6FX18"/>
<feature type="domain" description="Methylated-DNA-[protein]-cysteine S-methyltransferase DNA binding" evidence="10">
    <location>
        <begin position="73"/>
        <end position="153"/>
    </location>
</feature>
<keyword evidence="4 9" id="KW-0489">Methyltransferase</keyword>
<feature type="domain" description="Methylguanine DNA methyltransferase ribonuclease-like" evidence="11">
    <location>
        <begin position="1"/>
        <end position="69"/>
    </location>
</feature>
<evidence type="ECO:0000256" key="8">
    <source>
        <dbReference type="ARBA" id="ARBA00049348"/>
    </source>
</evidence>
<comment type="catalytic activity">
    <reaction evidence="1 9">
        <text>a 4-O-methyl-thymidine in DNA + L-cysteinyl-[protein] = a thymidine in DNA + S-methyl-L-cysteinyl-[protein]</text>
        <dbReference type="Rhea" id="RHEA:53428"/>
        <dbReference type="Rhea" id="RHEA-COMP:10131"/>
        <dbReference type="Rhea" id="RHEA-COMP:10132"/>
        <dbReference type="Rhea" id="RHEA-COMP:13555"/>
        <dbReference type="Rhea" id="RHEA-COMP:13556"/>
        <dbReference type="ChEBI" id="CHEBI:29950"/>
        <dbReference type="ChEBI" id="CHEBI:82612"/>
        <dbReference type="ChEBI" id="CHEBI:137386"/>
        <dbReference type="ChEBI" id="CHEBI:137387"/>
        <dbReference type="EC" id="2.1.1.63"/>
    </reaction>
</comment>
<comment type="function">
    <text evidence="9">Involved in the cellular defense against the biological effects of O6-methylguanine (O6-MeG) and O4-methylthymine (O4-MeT) in DNA. Repairs the methylated nucleobase in DNA by stoichiometrically transferring the methyl group to a cysteine residue in the enzyme. This is a suicide reaction: the enzyme is irreversibly inactivated.</text>
</comment>
<dbReference type="GO" id="GO:0005737">
    <property type="term" value="C:cytoplasm"/>
    <property type="evidence" value="ECO:0007669"/>
    <property type="project" value="UniProtKB-SubCell"/>
</dbReference>
<dbReference type="InterPro" id="IPR008332">
    <property type="entry name" value="MethylG_MeTrfase_N"/>
</dbReference>
<dbReference type="OrthoDB" id="9802228at2"/>
<comment type="subcellular location">
    <subcellularLocation>
        <location evidence="9">Cytoplasm</location>
    </subcellularLocation>
</comment>
<name>A0A1M6FX18_9FIRM</name>
<dbReference type="Gene3D" id="3.30.160.70">
    <property type="entry name" value="Methylated DNA-protein cysteine methyltransferase domain"/>
    <property type="match status" value="1"/>
</dbReference>
<dbReference type="CDD" id="cd06445">
    <property type="entry name" value="ATase"/>
    <property type="match status" value="1"/>
</dbReference>